<dbReference type="AlphaFoldDB" id="A0A9P7G487"/>
<gene>
    <name evidence="3" type="ORF">DXG03_008379</name>
</gene>
<feature type="region of interest" description="Disordered" evidence="1">
    <location>
        <begin position="354"/>
        <end position="374"/>
    </location>
</feature>
<organism evidence="3 4">
    <name type="scientific">Asterophora parasitica</name>
    <dbReference type="NCBI Taxonomy" id="117018"/>
    <lineage>
        <taxon>Eukaryota</taxon>
        <taxon>Fungi</taxon>
        <taxon>Dikarya</taxon>
        <taxon>Basidiomycota</taxon>
        <taxon>Agaricomycotina</taxon>
        <taxon>Agaricomycetes</taxon>
        <taxon>Agaricomycetidae</taxon>
        <taxon>Agaricales</taxon>
        <taxon>Tricholomatineae</taxon>
        <taxon>Lyophyllaceae</taxon>
        <taxon>Asterophora</taxon>
    </lineage>
</organism>
<name>A0A9P7G487_9AGAR</name>
<keyword evidence="2" id="KW-1133">Transmembrane helix</keyword>
<reference evidence="3" key="1">
    <citation type="submission" date="2020-07" db="EMBL/GenBank/DDBJ databases">
        <authorList>
            <person name="Nieuwenhuis M."/>
            <person name="Van De Peppel L.J.J."/>
        </authorList>
    </citation>
    <scope>NUCLEOTIDE SEQUENCE</scope>
    <source>
        <strain evidence="3">AP01</strain>
        <tissue evidence="3">Mycelium</tissue>
    </source>
</reference>
<dbReference type="Proteomes" id="UP000775547">
    <property type="component" value="Unassembled WGS sequence"/>
</dbReference>
<keyword evidence="2" id="KW-0812">Transmembrane</keyword>
<comment type="caution">
    <text evidence="3">The sequence shown here is derived from an EMBL/GenBank/DDBJ whole genome shotgun (WGS) entry which is preliminary data.</text>
</comment>
<evidence type="ECO:0000313" key="4">
    <source>
        <dbReference type="Proteomes" id="UP000775547"/>
    </source>
</evidence>
<keyword evidence="4" id="KW-1185">Reference proteome</keyword>
<proteinExistence type="predicted"/>
<evidence type="ECO:0000256" key="1">
    <source>
        <dbReference type="SAM" id="MobiDB-lite"/>
    </source>
</evidence>
<evidence type="ECO:0008006" key="5">
    <source>
        <dbReference type="Google" id="ProtNLM"/>
    </source>
</evidence>
<reference evidence="3" key="2">
    <citation type="submission" date="2021-10" db="EMBL/GenBank/DDBJ databases">
        <title>Phylogenomics reveals ancestral predisposition of the termite-cultivated fungus Termitomyces towards a domesticated lifestyle.</title>
        <authorList>
            <person name="Auxier B."/>
            <person name="Grum-Grzhimaylo A."/>
            <person name="Cardenas M.E."/>
            <person name="Lodge J.D."/>
            <person name="Laessoe T."/>
            <person name="Pedersen O."/>
            <person name="Smith M.E."/>
            <person name="Kuyper T.W."/>
            <person name="Franco-Molano E.A."/>
            <person name="Baroni T.J."/>
            <person name="Aanen D.K."/>
        </authorList>
    </citation>
    <scope>NUCLEOTIDE SEQUENCE</scope>
    <source>
        <strain evidence="3">AP01</strain>
        <tissue evidence="3">Mycelium</tissue>
    </source>
</reference>
<keyword evidence="2" id="KW-0472">Membrane</keyword>
<evidence type="ECO:0000313" key="3">
    <source>
        <dbReference type="EMBL" id="KAG5640477.1"/>
    </source>
</evidence>
<evidence type="ECO:0000256" key="2">
    <source>
        <dbReference type="SAM" id="Phobius"/>
    </source>
</evidence>
<dbReference type="EMBL" id="JABCKV010000694">
    <property type="protein sequence ID" value="KAG5640477.1"/>
    <property type="molecule type" value="Genomic_DNA"/>
</dbReference>
<accession>A0A9P7G487</accession>
<protein>
    <recommendedName>
        <fullName evidence="5">Transmembrane protein</fullName>
    </recommendedName>
</protein>
<feature type="transmembrane region" description="Helical" evidence="2">
    <location>
        <begin position="191"/>
        <end position="208"/>
    </location>
</feature>
<sequence>MILASFQYALALCGTLFSFSSPDPLRAMFALRRSGLRPLPSIDFFLLFQRPLAVIDAADSEQSIVSSTCTDLAVIPHTNSLSIIPPTSNALSIVYDSNPIPSWYFRITEPNLIATFSSEEVATVTAQPQATSSLETLDLDVGFANTQINNTVAQPKYLHPALPTITLPRLYFKPLWNALRVDRKVVNARRAWIVFAIALVGSLVWVLTDRYLTGSWCFKSGSRENVLHTATKSSQETLLHDFELATEQYVPEPVARTESDVKYISASQVLAPHLDEPYQTAVLPFLDWLEENEDMIERLALPTDNGLLDAVNRNMSLLMTRYTAQVQGPARVDAEPTNDLDTTLSEDAPELVEAGTKNDLGDAPSVIADNEPPDVGPPVSIFSSLCDSEFTLIVTRLFSVQNDVEDDEENDLVAEIR</sequence>